<evidence type="ECO:0000313" key="2">
    <source>
        <dbReference type="Proteomes" id="UP000712673"/>
    </source>
</evidence>
<reference evidence="1" key="1">
    <citation type="submission" date="2019-03" db="EMBL/GenBank/DDBJ databases">
        <title>Lake Tanganyika Metagenome-Assembled Genomes (MAGs).</title>
        <authorList>
            <person name="Tran P."/>
        </authorList>
    </citation>
    <scope>NUCLEOTIDE SEQUENCE</scope>
    <source>
        <strain evidence="1">K_DeepCast_65m_m2_066</strain>
    </source>
</reference>
<gene>
    <name evidence="1" type="ORF">FJZ47_09835</name>
</gene>
<dbReference type="AlphaFoldDB" id="A0A937VZK5"/>
<dbReference type="Proteomes" id="UP000712673">
    <property type="component" value="Unassembled WGS sequence"/>
</dbReference>
<organism evidence="1 2">
    <name type="scientific">Tectimicrobiota bacterium</name>
    <dbReference type="NCBI Taxonomy" id="2528274"/>
    <lineage>
        <taxon>Bacteria</taxon>
        <taxon>Pseudomonadati</taxon>
        <taxon>Nitrospinota/Tectimicrobiota group</taxon>
        <taxon>Candidatus Tectimicrobiota</taxon>
    </lineage>
</organism>
<dbReference type="EMBL" id="VGLS01000257">
    <property type="protein sequence ID" value="MBM3224089.1"/>
    <property type="molecule type" value="Genomic_DNA"/>
</dbReference>
<proteinExistence type="predicted"/>
<accession>A0A937VZK5</accession>
<name>A0A937VZK5_UNCTE</name>
<protein>
    <submittedName>
        <fullName evidence="1">Uncharacterized protein</fullName>
    </submittedName>
</protein>
<evidence type="ECO:0000313" key="1">
    <source>
        <dbReference type="EMBL" id="MBM3224089.1"/>
    </source>
</evidence>
<comment type="caution">
    <text evidence="1">The sequence shown here is derived from an EMBL/GenBank/DDBJ whole genome shotgun (WGS) entry which is preliminary data.</text>
</comment>
<sequence>MRQLPLRGPIQRAVRNRQEIRAAVLVLAQEAYTPEEWETERKAMVQWGLLSPDFPLKDYVLELLTEQAAGYYDPKQRMFFIADWLPQLVQKPVMAHELVHALQDQHYNLQKNFDLVKDHADLTLARKALIEGDATAAMFLYLLEPIGLQIDDIPDMQTLLQMGGALLGEQFQVYNRAPLILRQQLLFPYVHGLAFVKAALARGGWPGLRRVYQRPPVSTQHILHPETYFAEPPVLPQDLTPHLPDDLLGSAWSKRKRDTLGEFLLSVVLQQFLPEDEARQSVVGWRGDHYVLFEQPDTGRLLLVSVSAWESPKAAHAFFQSYSKLLAVKYPGWTQQPLQEAGGYVWHQDTKRLLLRQQHRFVQIIEGAQQEDLLRLQPLLERVAEPSAQPR</sequence>